<dbReference type="GO" id="GO:0008270">
    <property type="term" value="F:zinc ion binding"/>
    <property type="evidence" value="ECO:0007669"/>
    <property type="project" value="UniProtKB-KW"/>
</dbReference>
<dbReference type="AlphaFoldDB" id="A0A6G1HJL8"/>
<evidence type="ECO:0000256" key="2">
    <source>
        <dbReference type="ARBA" id="ARBA00012251"/>
    </source>
</evidence>
<dbReference type="Proteomes" id="UP000799640">
    <property type="component" value="Unassembled WGS sequence"/>
</dbReference>
<keyword evidence="4" id="KW-0479">Metal-binding</keyword>
<keyword evidence="7" id="KW-0833">Ubl conjugation pathway</keyword>
<evidence type="ECO:0000256" key="1">
    <source>
        <dbReference type="ARBA" id="ARBA00001798"/>
    </source>
</evidence>
<dbReference type="PROSITE" id="PS51873">
    <property type="entry name" value="TRIAD"/>
    <property type="match status" value="1"/>
</dbReference>
<dbReference type="CDD" id="cd20335">
    <property type="entry name" value="BRcat_RBR"/>
    <property type="match status" value="1"/>
</dbReference>
<evidence type="ECO:0000256" key="6">
    <source>
        <dbReference type="ARBA" id="ARBA00022771"/>
    </source>
</evidence>
<dbReference type="Gene3D" id="1.20.120.1750">
    <property type="match status" value="1"/>
</dbReference>
<proteinExistence type="predicted"/>
<feature type="non-terminal residue" evidence="10">
    <location>
        <position position="1"/>
    </location>
</feature>
<dbReference type="InterPro" id="IPR002867">
    <property type="entry name" value="IBR_dom"/>
</dbReference>
<evidence type="ECO:0000256" key="5">
    <source>
        <dbReference type="ARBA" id="ARBA00022737"/>
    </source>
</evidence>
<keyword evidence="3" id="KW-0808">Transferase</keyword>
<organism evidence="10 11">
    <name type="scientific">Trichodelitschia bisporula</name>
    <dbReference type="NCBI Taxonomy" id="703511"/>
    <lineage>
        <taxon>Eukaryota</taxon>
        <taxon>Fungi</taxon>
        <taxon>Dikarya</taxon>
        <taxon>Ascomycota</taxon>
        <taxon>Pezizomycotina</taxon>
        <taxon>Dothideomycetes</taxon>
        <taxon>Dothideomycetes incertae sedis</taxon>
        <taxon>Phaeotrichales</taxon>
        <taxon>Phaeotrichaceae</taxon>
        <taxon>Trichodelitschia</taxon>
    </lineage>
</organism>
<dbReference type="InterPro" id="IPR013083">
    <property type="entry name" value="Znf_RING/FYVE/PHD"/>
</dbReference>
<dbReference type="EC" id="2.3.2.31" evidence="2"/>
<evidence type="ECO:0000259" key="9">
    <source>
        <dbReference type="PROSITE" id="PS51873"/>
    </source>
</evidence>
<feature type="non-terminal residue" evidence="10">
    <location>
        <position position="199"/>
    </location>
</feature>
<dbReference type="GO" id="GO:0061630">
    <property type="term" value="F:ubiquitin protein ligase activity"/>
    <property type="evidence" value="ECO:0007669"/>
    <property type="project" value="UniProtKB-EC"/>
</dbReference>
<dbReference type="SUPFAM" id="SSF57850">
    <property type="entry name" value="RING/U-box"/>
    <property type="match status" value="2"/>
</dbReference>
<evidence type="ECO:0000313" key="10">
    <source>
        <dbReference type="EMBL" id="KAF2396056.1"/>
    </source>
</evidence>
<dbReference type="OrthoDB" id="9977870at2759"/>
<protein>
    <recommendedName>
        <fullName evidence="2">RBR-type E3 ubiquitin transferase</fullName>
        <ecNumber evidence="2">2.3.2.31</ecNumber>
    </recommendedName>
</protein>
<evidence type="ECO:0000256" key="3">
    <source>
        <dbReference type="ARBA" id="ARBA00022679"/>
    </source>
</evidence>
<dbReference type="GO" id="GO:0016567">
    <property type="term" value="P:protein ubiquitination"/>
    <property type="evidence" value="ECO:0007669"/>
    <property type="project" value="InterPro"/>
</dbReference>
<evidence type="ECO:0000313" key="11">
    <source>
        <dbReference type="Proteomes" id="UP000799640"/>
    </source>
</evidence>
<accession>A0A6G1HJL8</accession>
<feature type="domain" description="RING-type" evidence="9">
    <location>
        <begin position="16"/>
        <end position="199"/>
    </location>
</feature>
<gene>
    <name evidence="10" type="ORF">EJ06DRAFT_454528</name>
</gene>
<name>A0A6G1HJL8_9PEZI</name>
<dbReference type="CDD" id="cd22584">
    <property type="entry name" value="Rcat_RBR_unk"/>
    <property type="match status" value="1"/>
</dbReference>
<dbReference type="EMBL" id="ML996709">
    <property type="protein sequence ID" value="KAF2396056.1"/>
    <property type="molecule type" value="Genomic_DNA"/>
</dbReference>
<reference evidence="10" key="1">
    <citation type="journal article" date="2020" name="Stud. Mycol.">
        <title>101 Dothideomycetes genomes: a test case for predicting lifestyles and emergence of pathogens.</title>
        <authorList>
            <person name="Haridas S."/>
            <person name="Albert R."/>
            <person name="Binder M."/>
            <person name="Bloem J."/>
            <person name="Labutti K."/>
            <person name="Salamov A."/>
            <person name="Andreopoulos B."/>
            <person name="Baker S."/>
            <person name="Barry K."/>
            <person name="Bills G."/>
            <person name="Bluhm B."/>
            <person name="Cannon C."/>
            <person name="Castanera R."/>
            <person name="Culley D."/>
            <person name="Daum C."/>
            <person name="Ezra D."/>
            <person name="Gonzalez J."/>
            <person name="Henrissat B."/>
            <person name="Kuo A."/>
            <person name="Liang C."/>
            <person name="Lipzen A."/>
            <person name="Lutzoni F."/>
            <person name="Magnuson J."/>
            <person name="Mondo S."/>
            <person name="Nolan M."/>
            <person name="Ohm R."/>
            <person name="Pangilinan J."/>
            <person name="Park H.-J."/>
            <person name="Ramirez L."/>
            <person name="Alfaro M."/>
            <person name="Sun H."/>
            <person name="Tritt A."/>
            <person name="Yoshinaga Y."/>
            <person name="Zwiers L.-H."/>
            <person name="Turgeon B."/>
            <person name="Goodwin S."/>
            <person name="Spatafora J."/>
            <person name="Crous P."/>
            <person name="Grigoriev I."/>
        </authorList>
    </citation>
    <scope>NUCLEOTIDE SEQUENCE</scope>
    <source>
        <strain evidence="10">CBS 262.69</strain>
    </source>
</reference>
<dbReference type="InterPro" id="IPR044066">
    <property type="entry name" value="TRIAD_supradom"/>
</dbReference>
<keyword evidence="6" id="KW-0863">Zinc-finger</keyword>
<dbReference type="InterPro" id="IPR031127">
    <property type="entry name" value="E3_UB_ligase_RBR"/>
</dbReference>
<evidence type="ECO:0000256" key="8">
    <source>
        <dbReference type="ARBA" id="ARBA00022833"/>
    </source>
</evidence>
<dbReference type="Gene3D" id="3.30.40.10">
    <property type="entry name" value="Zinc/RING finger domain, C3HC4 (zinc finger)"/>
    <property type="match status" value="1"/>
</dbReference>
<sequence>TASSQQVDASGKPHLESYKCHLCIDEFPASEIIALSCTHASCTDCLKALFLHATANEAQFPPRCCRPIPLALIAPALSSAEYSAYVAASEEFSTPNRTYCSNRTCGRFISPNYISAELAICSACGTSTCAHCKNSAHADACSSDEDLQAVLALAKEKGWRRCGQCRNMVEKTVGCYHISCTCGFQWCYLCGEKWKGCDC</sequence>
<dbReference type="PANTHER" id="PTHR11685">
    <property type="entry name" value="RBR FAMILY RING FINGER AND IBR DOMAIN-CONTAINING"/>
    <property type="match status" value="1"/>
</dbReference>
<keyword evidence="11" id="KW-1185">Reference proteome</keyword>
<dbReference type="SMART" id="SM00647">
    <property type="entry name" value="IBR"/>
    <property type="match status" value="2"/>
</dbReference>
<dbReference type="Pfam" id="PF01485">
    <property type="entry name" value="IBR"/>
    <property type="match status" value="2"/>
</dbReference>
<keyword evidence="5" id="KW-0677">Repeat</keyword>
<evidence type="ECO:0000256" key="7">
    <source>
        <dbReference type="ARBA" id="ARBA00022786"/>
    </source>
</evidence>
<evidence type="ECO:0000256" key="4">
    <source>
        <dbReference type="ARBA" id="ARBA00022723"/>
    </source>
</evidence>
<keyword evidence="8" id="KW-0862">Zinc</keyword>
<comment type="catalytic activity">
    <reaction evidence="1">
        <text>[E2 ubiquitin-conjugating enzyme]-S-ubiquitinyl-L-cysteine + [acceptor protein]-L-lysine = [E2 ubiquitin-conjugating enzyme]-L-cysteine + [acceptor protein]-N(6)-ubiquitinyl-L-lysine.</text>
        <dbReference type="EC" id="2.3.2.31"/>
    </reaction>
</comment>